<keyword evidence="2" id="KW-1185">Reference proteome</keyword>
<dbReference type="STRING" id="1076256.A0A2H3B470"/>
<protein>
    <submittedName>
        <fullName evidence="1">Uncharacterized protein</fullName>
    </submittedName>
</protein>
<reference evidence="2" key="1">
    <citation type="journal article" date="2017" name="Nat. Ecol. Evol.">
        <title>Genome expansion and lineage-specific genetic innovations in the forest pathogenic fungi Armillaria.</title>
        <authorList>
            <person name="Sipos G."/>
            <person name="Prasanna A.N."/>
            <person name="Walter M.C."/>
            <person name="O'Connor E."/>
            <person name="Balint B."/>
            <person name="Krizsan K."/>
            <person name="Kiss B."/>
            <person name="Hess J."/>
            <person name="Varga T."/>
            <person name="Slot J."/>
            <person name="Riley R."/>
            <person name="Boka B."/>
            <person name="Rigling D."/>
            <person name="Barry K."/>
            <person name="Lee J."/>
            <person name="Mihaltcheva S."/>
            <person name="LaButti K."/>
            <person name="Lipzen A."/>
            <person name="Waldron R."/>
            <person name="Moloney N.M."/>
            <person name="Sperisen C."/>
            <person name="Kredics L."/>
            <person name="Vagvoelgyi C."/>
            <person name="Patrignani A."/>
            <person name="Fitzpatrick D."/>
            <person name="Nagy I."/>
            <person name="Doyle S."/>
            <person name="Anderson J.B."/>
            <person name="Grigoriev I.V."/>
            <person name="Gueldener U."/>
            <person name="Muensterkoetter M."/>
            <person name="Nagy L.G."/>
        </authorList>
    </citation>
    <scope>NUCLEOTIDE SEQUENCE [LARGE SCALE GENOMIC DNA]</scope>
    <source>
        <strain evidence="2">28-4</strain>
    </source>
</reference>
<name>A0A2H3B470_9AGAR</name>
<proteinExistence type="predicted"/>
<dbReference type="Proteomes" id="UP000218334">
    <property type="component" value="Unassembled WGS sequence"/>
</dbReference>
<gene>
    <name evidence="1" type="ORF">ARMSODRAFT_1026235</name>
</gene>
<evidence type="ECO:0000313" key="1">
    <source>
        <dbReference type="EMBL" id="PBK60798.1"/>
    </source>
</evidence>
<dbReference type="EMBL" id="KZ293482">
    <property type="protein sequence ID" value="PBK60798.1"/>
    <property type="molecule type" value="Genomic_DNA"/>
</dbReference>
<dbReference type="AlphaFoldDB" id="A0A2H3B470"/>
<accession>A0A2H3B470</accession>
<organism evidence="1 2">
    <name type="scientific">Armillaria solidipes</name>
    <dbReference type="NCBI Taxonomy" id="1076256"/>
    <lineage>
        <taxon>Eukaryota</taxon>
        <taxon>Fungi</taxon>
        <taxon>Dikarya</taxon>
        <taxon>Basidiomycota</taxon>
        <taxon>Agaricomycotina</taxon>
        <taxon>Agaricomycetes</taxon>
        <taxon>Agaricomycetidae</taxon>
        <taxon>Agaricales</taxon>
        <taxon>Marasmiineae</taxon>
        <taxon>Physalacriaceae</taxon>
        <taxon>Armillaria</taxon>
    </lineage>
</organism>
<evidence type="ECO:0000313" key="2">
    <source>
        <dbReference type="Proteomes" id="UP000218334"/>
    </source>
</evidence>
<sequence>MVETWEADRKKPNPFARTVANKTEAAMHLQLAQEDAQDELAGLNGDELHTTSPKDMISQGIQLELSQIKAWFVVQEVRMPTVRGLRIHDSLGEGPSLPAYSLPLYLPSSILPAHGCAETLIQAESHLHIAQGYDLLHTIRSQLLALSKSYKDGDTNVLTQKEQLKCHKTTWDLNVWITQAKQYYCDVRKWLVVLSTEIGEWDWQVQLRILEDTDVHRIADDEVGISEGNRSMSWTWYSSHLGDVPGGVEECLRIEWCKTRARAHQ</sequence>